<dbReference type="GO" id="GO:0005737">
    <property type="term" value="C:cytoplasm"/>
    <property type="evidence" value="ECO:0007669"/>
    <property type="project" value="UniProtKB-SubCell"/>
</dbReference>
<evidence type="ECO:0000256" key="5">
    <source>
        <dbReference type="SAM" id="MobiDB-lite"/>
    </source>
</evidence>
<gene>
    <name evidence="7" type="ORF">SAMN05421642_104362</name>
</gene>
<protein>
    <submittedName>
        <fullName evidence="7">Enterochelin esterase</fullName>
    </submittedName>
</protein>
<evidence type="ECO:0000256" key="3">
    <source>
        <dbReference type="ARBA" id="ARBA00022801"/>
    </source>
</evidence>
<dbReference type="SUPFAM" id="SSF81296">
    <property type="entry name" value="E set domains"/>
    <property type="match status" value="1"/>
</dbReference>
<proteinExistence type="inferred from homology"/>
<dbReference type="GO" id="GO:0005975">
    <property type="term" value="P:carbohydrate metabolic process"/>
    <property type="evidence" value="ECO:0007669"/>
    <property type="project" value="UniProtKB-ARBA"/>
</dbReference>
<feature type="region of interest" description="Disordered" evidence="5">
    <location>
        <begin position="404"/>
        <end position="430"/>
    </location>
</feature>
<dbReference type="InterPro" id="IPR021764">
    <property type="entry name" value="Enterochelin_esterase_N"/>
</dbReference>
<feature type="domain" description="Enterochelin esterase N-terminal" evidence="6">
    <location>
        <begin position="43"/>
        <end position="162"/>
    </location>
</feature>
<keyword evidence="3" id="KW-0378">Hydrolase</keyword>
<accession>A0A239GTY4</accession>
<dbReference type="Gene3D" id="3.40.50.1820">
    <property type="entry name" value="alpha/beta hydrolase"/>
    <property type="match status" value="1"/>
</dbReference>
<dbReference type="Gene3D" id="2.60.40.10">
    <property type="entry name" value="Immunoglobulins"/>
    <property type="match status" value="1"/>
</dbReference>
<dbReference type="NCBIfam" id="NF007758">
    <property type="entry name" value="PRK10439.1"/>
    <property type="match status" value="1"/>
</dbReference>
<evidence type="ECO:0000256" key="2">
    <source>
        <dbReference type="ARBA" id="ARBA00022490"/>
    </source>
</evidence>
<dbReference type="PANTHER" id="PTHR48098:SF3">
    <property type="entry name" value="IRON(III) ENTEROBACTIN ESTERASE"/>
    <property type="match status" value="1"/>
</dbReference>
<dbReference type="InterPro" id="IPR013783">
    <property type="entry name" value="Ig-like_fold"/>
</dbReference>
<dbReference type="GO" id="GO:0005506">
    <property type="term" value="F:iron ion binding"/>
    <property type="evidence" value="ECO:0007669"/>
    <property type="project" value="InterPro"/>
</dbReference>
<dbReference type="InterPro" id="IPR000801">
    <property type="entry name" value="Esterase-like"/>
</dbReference>
<evidence type="ECO:0000259" key="6">
    <source>
        <dbReference type="Pfam" id="PF11806"/>
    </source>
</evidence>
<dbReference type="Pfam" id="PF11806">
    <property type="entry name" value="Enterochelin_N"/>
    <property type="match status" value="1"/>
</dbReference>
<reference evidence="8" key="1">
    <citation type="submission" date="2017-06" db="EMBL/GenBank/DDBJ databases">
        <authorList>
            <person name="Varghese N."/>
            <person name="Submissions S."/>
        </authorList>
    </citation>
    <scope>NUCLEOTIDE SEQUENCE [LARGE SCALE GENOMIC DNA]</scope>
    <source>
        <strain evidence="8">JCM 23211</strain>
    </source>
</reference>
<keyword evidence="8" id="KW-1185">Reference proteome</keyword>
<feature type="compositionally biased region" description="Acidic residues" evidence="5">
    <location>
        <begin position="409"/>
        <end position="421"/>
    </location>
</feature>
<dbReference type="InterPro" id="IPR014756">
    <property type="entry name" value="Ig_E-set"/>
</dbReference>
<dbReference type="GO" id="GO:0006826">
    <property type="term" value="P:iron ion transport"/>
    <property type="evidence" value="ECO:0007669"/>
    <property type="project" value="InterPro"/>
</dbReference>
<dbReference type="InterPro" id="IPR029058">
    <property type="entry name" value="AB_hydrolase_fold"/>
</dbReference>
<name>A0A239GTY4_9NOCA</name>
<sequence>MLNDVTSQLRTELAATGTEDEFWAAVASSGTPRIEDSADGQVRVTFLWRQRDNSPSRVYIDASSLTDHHAEDLTVMTRLDDTGIWFWSTEISRTWRGTYCFMPVTADVVAELDPPGIAATRDGVRTRFLGLLGHAVADDNNSRRFGRGSIAEMPGAPTQRWWNDDLPHAEPRKLQWQSASLQNSRDVWIHETVGDSVPSERPLVIVLDGRRWIDEAPLAPVVDAAVRDGALPPSVFLFVDSMDFETRGRELPCHREFWDAVVDELLPLAAKEASYTSDSRRTVVSGQSYGGLASLYAALQFPSRFGLVSSQSGSFWWPVMSHGGLRGPDGGHVAELLGGSSDTLPIRVVLDAGIHEGDMPAHNRHIAALLRERDIPVAYREFDGGHETICWRGGLVESLIELLEQTGDASDESGDDDDDDERQNAEENDR</sequence>
<organism evidence="7 8">
    <name type="scientific">Rhodococcoides kyotonense</name>
    <dbReference type="NCBI Taxonomy" id="398843"/>
    <lineage>
        <taxon>Bacteria</taxon>
        <taxon>Bacillati</taxon>
        <taxon>Actinomycetota</taxon>
        <taxon>Actinomycetes</taxon>
        <taxon>Mycobacteriales</taxon>
        <taxon>Nocardiaceae</taxon>
        <taxon>Rhodococcoides</taxon>
    </lineage>
</organism>
<dbReference type="PANTHER" id="PTHR48098">
    <property type="entry name" value="ENTEROCHELIN ESTERASE-RELATED"/>
    <property type="match status" value="1"/>
</dbReference>
<dbReference type="Proteomes" id="UP000198327">
    <property type="component" value="Unassembled WGS sequence"/>
</dbReference>
<evidence type="ECO:0000256" key="1">
    <source>
        <dbReference type="ARBA" id="ARBA00004496"/>
    </source>
</evidence>
<dbReference type="AlphaFoldDB" id="A0A239GTY4"/>
<evidence type="ECO:0000256" key="4">
    <source>
        <dbReference type="ARBA" id="ARBA00024201"/>
    </source>
</evidence>
<dbReference type="SUPFAM" id="SSF53474">
    <property type="entry name" value="alpha/beta-Hydrolases"/>
    <property type="match status" value="1"/>
</dbReference>
<dbReference type="OrthoDB" id="9775130at2"/>
<keyword evidence="2" id="KW-0963">Cytoplasm</keyword>
<dbReference type="InterPro" id="IPR050583">
    <property type="entry name" value="Mycobacterial_A85_antigen"/>
</dbReference>
<comment type="similarity">
    <text evidence="4">Belongs to the Fes family.</text>
</comment>
<dbReference type="Pfam" id="PF00756">
    <property type="entry name" value="Esterase"/>
    <property type="match status" value="1"/>
</dbReference>
<evidence type="ECO:0000313" key="8">
    <source>
        <dbReference type="Proteomes" id="UP000198327"/>
    </source>
</evidence>
<evidence type="ECO:0000313" key="7">
    <source>
        <dbReference type="EMBL" id="SNS71534.1"/>
    </source>
</evidence>
<dbReference type="EMBL" id="FZOW01000004">
    <property type="protein sequence ID" value="SNS71534.1"/>
    <property type="molecule type" value="Genomic_DNA"/>
</dbReference>
<dbReference type="GO" id="GO:0008849">
    <property type="term" value="F:enterochelin esterase activity"/>
    <property type="evidence" value="ECO:0007669"/>
    <property type="project" value="InterPro"/>
</dbReference>
<comment type="subcellular location">
    <subcellularLocation>
        <location evidence="1">Cytoplasm</location>
    </subcellularLocation>
</comment>